<dbReference type="AlphaFoldDB" id="T1FEG4"/>
<name>T1FEG4_HELRO</name>
<dbReference type="EMBL" id="AMQM01006802">
    <property type="status" value="NOT_ANNOTATED_CDS"/>
    <property type="molecule type" value="Genomic_DNA"/>
</dbReference>
<organism evidence="2 3">
    <name type="scientific">Helobdella robusta</name>
    <name type="common">Californian leech</name>
    <dbReference type="NCBI Taxonomy" id="6412"/>
    <lineage>
        <taxon>Eukaryota</taxon>
        <taxon>Metazoa</taxon>
        <taxon>Spiralia</taxon>
        <taxon>Lophotrochozoa</taxon>
        <taxon>Annelida</taxon>
        <taxon>Clitellata</taxon>
        <taxon>Hirudinea</taxon>
        <taxon>Rhynchobdellida</taxon>
        <taxon>Glossiphoniidae</taxon>
        <taxon>Helobdella</taxon>
    </lineage>
</organism>
<dbReference type="KEGG" id="hro:HELRODRAFT_179269"/>
<accession>T1FEG4</accession>
<dbReference type="EMBL" id="KB097519">
    <property type="protein sequence ID" value="ESN95496.1"/>
    <property type="molecule type" value="Genomic_DNA"/>
</dbReference>
<dbReference type="OrthoDB" id="6071271at2759"/>
<dbReference type="HOGENOM" id="CLU_118265_0_0_1"/>
<sequence length="144" mass="16306">MSVDNEIREFYVNGNNVSVVPATFPHALQWDVPDTYILTCGVLYVLAIKGWNNENDGGFIASTPDHYILTNNSWKCTTTYYADWYKTNYDASFWPDAHYGIAQAEAAESPPFPTTSAAMWITDPTDCLKCIFYCRKTFTSKSLI</sequence>
<reference evidence="2" key="3">
    <citation type="submission" date="2015-06" db="UniProtKB">
        <authorList>
            <consortium name="EnsemblMetazoa"/>
        </authorList>
    </citation>
    <scope>IDENTIFICATION</scope>
</reference>
<dbReference type="InParanoid" id="T1FEG4"/>
<gene>
    <name evidence="2" type="primary">20207213</name>
    <name evidence="1" type="ORF">HELRODRAFT_179269</name>
</gene>
<keyword evidence="3" id="KW-1185">Reference proteome</keyword>
<dbReference type="CTD" id="20207213"/>
<protein>
    <submittedName>
        <fullName evidence="1 2">Uncharacterized protein</fullName>
    </submittedName>
</protein>
<dbReference type="Proteomes" id="UP000015101">
    <property type="component" value="Unassembled WGS sequence"/>
</dbReference>
<dbReference type="GeneID" id="20207213"/>
<evidence type="ECO:0000313" key="2">
    <source>
        <dbReference type="EnsemblMetazoa" id="HelroP179269"/>
    </source>
</evidence>
<dbReference type="RefSeq" id="XP_009026366.1">
    <property type="nucleotide sequence ID" value="XM_009028118.1"/>
</dbReference>
<proteinExistence type="predicted"/>
<evidence type="ECO:0000313" key="1">
    <source>
        <dbReference type="EMBL" id="ESN95496.1"/>
    </source>
</evidence>
<dbReference type="EnsemblMetazoa" id="HelroT179269">
    <property type="protein sequence ID" value="HelroP179269"/>
    <property type="gene ID" value="HelroG179269"/>
</dbReference>
<reference evidence="3" key="1">
    <citation type="submission" date="2012-12" db="EMBL/GenBank/DDBJ databases">
        <authorList>
            <person name="Hellsten U."/>
            <person name="Grimwood J."/>
            <person name="Chapman J.A."/>
            <person name="Shapiro H."/>
            <person name="Aerts A."/>
            <person name="Otillar R.P."/>
            <person name="Terry A.Y."/>
            <person name="Boore J.L."/>
            <person name="Simakov O."/>
            <person name="Marletaz F."/>
            <person name="Cho S.-J."/>
            <person name="Edsinger-Gonzales E."/>
            <person name="Havlak P."/>
            <person name="Kuo D.-H."/>
            <person name="Larsson T."/>
            <person name="Lv J."/>
            <person name="Arendt D."/>
            <person name="Savage R."/>
            <person name="Osoegawa K."/>
            <person name="de Jong P."/>
            <person name="Lindberg D.R."/>
            <person name="Seaver E.C."/>
            <person name="Weisblat D.A."/>
            <person name="Putnam N.H."/>
            <person name="Grigoriev I.V."/>
            <person name="Rokhsar D.S."/>
        </authorList>
    </citation>
    <scope>NUCLEOTIDE SEQUENCE</scope>
</reference>
<evidence type="ECO:0000313" key="3">
    <source>
        <dbReference type="Proteomes" id="UP000015101"/>
    </source>
</evidence>
<reference evidence="1 3" key="2">
    <citation type="journal article" date="2013" name="Nature">
        <title>Insights into bilaterian evolution from three spiralian genomes.</title>
        <authorList>
            <person name="Simakov O."/>
            <person name="Marletaz F."/>
            <person name="Cho S.J."/>
            <person name="Edsinger-Gonzales E."/>
            <person name="Havlak P."/>
            <person name="Hellsten U."/>
            <person name="Kuo D.H."/>
            <person name="Larsson T."/>
            <person name="Lv J."/>
            <person name="Arendt D."/>
            <person name="Savage R."/>
            <person name="Osoegawa K."/>
            <person name="de Jong P."/>
            <person name="Grimwood J."/>
            <person name="Chapman J.A."/>
            <person name="Shapiro H."/>
            <person name="Aerts A."/>
            <person name="Otillar R.P."/>
            <person name="Terry A.Y."/>
            <person name="Boore J.L."/>
            <person name="Grigoriev I.V."/>
            <person name="Lindberg D.R."/>
            <person name="Seaver E.C."/>
            <person name="Weisblat D.A."/>
            <person name="Putnam N.H."/>
            <person name="Rokhsar D.S."/>
        </authorList>
    </citation>
    <scope>NUCLEOTIDE SEQUENCE</scope>
</reference>
<dbReference type="Gene3D" id="2.60.120.260">
    <property type="entry name" value="Galactose-binding domain-like"/>
    <property type="match status" value="1"/>
</dbReference>